<dbReference type="AlphaFoldDB" id="A0A0P9UUH2"/>
<keyword evidence="9" id="KW-0648">Protein biosynthesis</keyword>
<dbReference type="Gene3D" id="3.10.310.40">
    <property type="match status" value="1"/>
</dbReference>
<dbReference type="GO" id="GO:0005524">
    <property type="term" value="F:ATP binding"/>
    <property type="evidence" value="ECO:0007669"/>
    <property type="project" value="UniProtKB-KW"/>
</dbReference>
<comment type="caution">
    <text evidence="13">The sequence shown here is derived from an EMBL/GenBank/DDBJ whole genome shotgun (WGS) entry which is preliminary data.</text>
</comment>
<evidence type="ECO:0000256" key="9">
    <source>
        <dbReference type="ARBA" id="ARBA00022917"/>
    </source>
</evidence>
<dbReference type="GO" id="GO:0000049">
    <property type="term" value="F:tRNA binding"/>
    <property type="evidence" value="ECO:0007669"/>
    <property type="project" value="UniProtKB-KW"/>
</dbReference>
<evidence type="ECO:0000259" key="12">
    <source>
        <dbReference type="Pfam" id="PF02272"/>
    </source>
</evidence>
<organism evidence="13 14">
    <name type="scientific">Pseudomonas amygdali pv. eriobotryae</name>
    <dbReference type="NCBI Taxonomy" id="129137"/>
    <lineage>
        <taxon>Bacteria</taxon>
        <taxon>Pseudomonadati</taxon>
        <taxon>Pseudomonadota</taxon>
        <taxon>Gammaproteobacteria</taxon>
        <taxon>Pseudomonadales</taxon>
        <taxon>Pseudomonadaceae</taxon>
        <taxon>Pseudomonas</taxon>
        <taxon>Pseudomonas amygdali</taxon>
    </lineage>
</organism>
<evidence type="ECO:0000256" key="8">
    <source>
        <dbReference type="ARBA" id="ARBA00022884"/>
    </source>
</evidence>
<evidence type="ECO:0000256" key="4">
    <source>
        <dbReference type="ARBA" id="ARBA00022555"/>
    </source>
</evidence>
<evidence type="ECO:0000256" key="5">
    <source>
        <dbReference type="ARBA" id="ARBA00022598"/>
    </source>
</evidence>
<dbReference type="Pfam" id="PF02272">
    <property type="entry name" value="DHHA1"/>
    <property type="match status" value="1"/>
</dbReference>
<dbReference type="GO" id="GO:0004813">
    <property type="term" value="F:alanine-tRNA ligase activity"/>
    <property type="evidence" value="ECO:0007669"/>
    <property type="project" value="UniProtKB-EC"/>
</dbReference>
<sequence length="83" mass="8181">MKNKLGRAVILLGSVHEDKVVLVAGVTKDLTGQLKAGDLMKQAAAAVGGKGGGRPDMAQGGGVDAGALDSALALAVPFVEQGI</sequence>
<dbReference type="PATRIC" id="fig|129137.4.peg.1427"/>
<evidence type="ECO:0000256" key="3">
    <source>
        <dbReference type="ARBA" id="ARBA00017959"/>
    </source>
</evidence>
<keyword evidence="5 13" id="KW-0436">Ligase</keyword>
<comment type="similarity">
    <text evidence="1">Belongs to the class-II aminoacyl-tRNA synthetase family.</text>
</comment>
<proteinExistence type="inferred from homology"/>
<evidence type="ECO:0000256" key="2">
    <source>
        <dbReference type="ARBA" id="ARBA00013168"/>
    </source>
</evidence>
<dbReference type="EMBL" id="LJQI01000199">
    <property type="protein sequence ID" value="KPX29363.1"/>
    <property type="molecule type" value="Genomic_DNA"/>
</dbReference>
<evidence type="ECO:0000256" key="11">
    <source>
        <dbReference type="ARBA" id="ARBA00032577"/>
    </source>
</evidence>
<keyword evidence="4" id="KW-0820">tRNA-binding</keyword>
<keyword evidence="7" id="KW-0067">ATP-binding</keyword>
<name>A0A0P9UUH2_PSEA0</name>
<evidence type="ECO:0000256" key="1">
    <source>
        <dbReference type="ARBA" id="ARBA00008226"/>
    </source>
</evidence>
<dbReference type="EC" id="6.1.1.7" evidence="2"/>
<evidence type="ECO:0000256" key="6">
    <source>
        <dbReference type="ARBA" id="ARBA00022741"/>
    </source>
</evidence>
<dbReference type="GO" id="GO:0006412">
    <property type="term" value="P:translation"/>
    <property type="evidence" value="ECO:0007669"/>
    <property type="project" value="UniProtKB-KW"/>
</dbReference>
<keyword evidence="6" id="KW-0547">Nucleotide-binding</keyword>
<keyword evidence="8" id="KW-0694">RNA-binding</keyword>
<evidence type="ECO:0000313" key="14">
    <source>
        <dbReference type="Proteomes" id="UP000050490"/>
    </source>
</evidence>
<protein>
    <recommendedName>
        <fullName evidence="3">Alanine--tRNA ligase</fullName>
        <ecNumber evidence="2">6.1.1.7</ecNumber>
    </recommendedName>
    <alternativeName>
        <fullName evidence="11">Alanyl-tRNA synthetase</fullName>
    </alternativeName>
</protein>
<dbReference type="Proteomes" id="UP000050490">
    <property type="component" value="Unassembled WGS sequence"/>
</dbReference>
<reference evidence="13 14" key="1">
    <citation type="submission" date="2015-09" db="EMBL/GenBank/DDBJ databases">
        <title>Genome announcement of multiple Pseudomonas syringae strains.</title>
        <authorList>
            <person name="Thakur S."/>
            <person name="Wang P.W."/>
            <person name="Gong Y."/>
            <person name="Weir B.S."/>
            <person name="Guttman D.S."/>
        </authorList>
    </citation>
    <scope>NUCLEOTIDE SEQUENCE [LARGE SCALE GENOMIC DNA]</scope>
    <source>
        <strain evidence="13 14">ICMP4455</strain>
    </source>
</reference>
<gene>
    <name evidence="13" type="ORF">ALO70_00957</name>
</gene>
<feature type="domain" description="DHHA1" evidence="12">
    <location>
        <begin position="1"/>
        <end position="76"/>
    </location>
</feature>
<keyword evidence="10" id="KW-0030">Aminoacyl-tRNA synthetase</keyword>
<accession>A0A0P9UUH2</accession>
<evidence type="ECO:0000256" key="10">
    <source>
        <dbReference type="ARBA" id="ARBA00023146"/>
    </source>
</evidence>
<dbReference type="InterPro" id="IPR003156">
    <property type="entry name" value="DHHA1_dom"/>
</dbReference>
<evidence type="ECO:0000313" key="13">
    <source>
        <dbReference type="EMBL" id="KPX29363.1"/>
    </source>
</evidence>
<evidence type="ECO:0000256" key="7">
    <source>
        <dbReference type="ARBA" id="ARBA00022840"/>
    </source>
</evidence>
<dbReference type="FunFam" id="3.10.310.40:FF:000001">
    <property type="entry name" value="Alanine--tRNA ligase"/>
    <property type="match status" value="1"/>
</dbReference>